<dbReference type="PANTHER" id="PTHR47767:SF1">
    <property type="entry name" value="ADHESION G PROTEIN-COUPLED RECEPTOR G7"/>
    <property type="match status" value="1"/>
</dbReference>
<dbReference type="GeneID" id="101891855"/>
<feature type="domain" description="G-protein coupled receptors family 2 profile 2" evidence="7">
    <location>
        <begin position="502"/>
        <end position="761"/>
    </location>
</feature>
<keyword evidence="4 5" id="KW-0472">Membrane</keyword>
<proteinExistence type="predicted"/>
<keyword evidence="8" id="KW-1185">Reference proteome</keyword>
<accession>A0A9J7CJ90</accession>
<dbReference type="RefSeq" id="XP_005176374.3">
    <property type="nucleotide sequence ID" value="XM_005176317.4"/>
</dbReference>
<evidence type="ECO:0000256" key="2">
    <source>
        <dbReference type="ARBA" id="ARBA00022692"/>
    </source>
</evidence>
<dbReference type="AlphaFoldDB" id="A0A9J7CJ90"/>
<evidence type="ECO:0000256" key="4">
    <source>
        <dbReference type="ARBA" id="ARBA00023136"/>
    </source>
</evidence>
<feature type="transmembrane region" description="Helical" evidence="5">
    <location>
        <begin position="538"/>
        <end position="559"/>
    </location>
</feature>
<feature type="chain" id="PRO_5045627401" evidence="6">
    <location>
        <begin position="19"/>
        <end position="797"/>
    </location>
</feature>
<evidence type="ECO:0000256" key="3">
    <source>
        <dbReference type="ARBA" id="ARBA00022989"/>
    </source>
</evidence>
<feature type="transmembrane region" description="Helical" evidence="5">
    <location>
        <begin position="504"/>
        <end position="526"/>
    </location>
</feature>
<keyword evidence="2 5" id="KW-0812">Transmembrane</keyword>
<dbReference type="SUPFAM" id="SSF81321">
    <property type="entry name" value="Family A G protein-coupled receptor-like"/>
    <property type="match status" value="1"/>
</dbReference>
<dbReference type="KEGG" id="mde:101891855"/>
<evidence type="ECO:0000256" key="6">
    <source>
        <dbReference type="SAM" id="SignalP"/>
    </source>
</evidence>
<dbReference type="GO" id="GO:0007166">
    <property type="term" value="P:cell surface receptor signaling pathway"/>
    <property type="evidence" value="ECO:0007669"/>
    <property type="project" value="InterPro"/>
</dbReference>
<dbReference type="InterPro" id="IPR000832">
    <property type="entry name" value="GPCR_2_secretin-like"/>
</dbReference>
<protein>
    <submittedName>
        <fullName evidence="9">Adhesion G protein-coupled receptor L4</fullName>
    </submittedName>
</protein>
<keyword evidence="6" id="KW-0732">Signal</keyword>
<dbReference type="GO" id="GO:0004930">
    <property type="term" value="F:G protein-coupled receptor activity"/>
    <property type="evidence" value="ECO:0007669"/>
    <property type="project" value="InterPro"/>
</dbReference>
<evidence type="ECO:0000313" key="8">
    <source>
        <dbReference type="Proteomes" id="UP001652621"/>
    </source>
</evidence>
<comment type="subcellular location">
    <subcellularLocation>
        <location evidence="1">Membrane</location>
        <topology evidence="1">Multi-pass membrane protein</topology>
    </subcellularLocation>
</comment>
<dbReference type="OrthoDB" id="10037534at2759"/>
<feature type="transmembrane region" description="Helical" evidence="5">
    <location>
        <begin position="712"/>
        <end position="732"/>
    </location>
</feature>
<dbReference type="Pfam" id="PF00002">
    <property type="entry name" value="7tm_2"/>
    <property type="match status" value="1"/>
</dbReference>
<dbReference type="GO" id="GO:0016020">
    <property type="term" value="C:membrane"/>
    <property type="evidence" value="ECO:0007669"/>
    <property type="project" value="UniProtKB-SubCell"/>
</dbReference>
<dbReference type="InterPro" id="IPR017981">
    <property type="entry name" value="GPCR_2-like_7TM"/>
</dbReference>
<evidence type="ECO:0000313" key="9">
    <source>
        <dbReference type="RefSeq" id="XP_005176374.3"/>
    </source>
</evidence>
<dbReference type="PROSITE" id="PS50261">
    <property type="entry name" value="G_PROTEIN_RECEP_F2_4"/>
    <property type="match status" value="1"/>
</dbReference>
<evidence type="ECO:0000256" key="5">
    <source>
        <dbReference type="SAM" id="Phobius"/>
    </source>
</evidence>
<reference evidence="9" key="1">
    <citation type="submission" date="2025-08" db="UniProtKB">
        <authorList>
            <consortium name="RefSeq"/>
        </authorList>
    </citation>
    <scope>IDENTIFICATION</scope>
    <source>
        <strain evidence="9">Aabys</strain>
        <tissue evidence="9">Whole body</tissue>
    </source>
</reference>
<dbReference type="Proteomes" id="UP001652621">
    <property type="component" value="Unplaced"/>
</dbReference>
<name>A0A9J7CJ90_MUSDO</name>
<feature type="signal peptide" evidence="6">
    <location>
        <begin position="1"/>
        <end position="18"/>
    </location>
</feature>
<keyword evidence="9" id="KW-0675">Receptor</keyword>
<dbReference type="VEuPathDB" id="VectorBase:MDOMA2_005765"/>
<evidence type="ECO:0000256" key="1">
    <source>
        <dbReference type="ARBA" id="ARBA00004141"/>
    </source>
</evidence>
<dbReference type="CDD" id="cd15040">
    <property type="entry name" value="7tmB2_Adhesion"/>
    <property type="match status" value="1"/>
</dbReference>
<keyword evidence="3 5" id="KW-1133">Transmembrane helix</keyword>
<feature type="transmembrane region" description="Helical" evidence="5">
    <location>
        <begin position="663"/>
        <end position="691"/>
    </location>
</feature>
<feature type="transmembrane region" description="Helical" evidence="5">
    <location>
        <begin position="579"/>
        <end position="598"/>
    </location>
</feature>
<gene>
    <name evidence="9" type="primary">LOC101891855</name>
</gene>
<dbReference type="PANTHER" id="PTHR47767">
    <property type="entry name" value="ADHESION G PROTEIN-COUPLED RECEPTOR G7"/>
    <property type="match status" value="1"/>
</dbReference>
<dbReference type="Gene3D" id="1.20.1070.10">
    <property type="entry name" value="Rhodopsin 7-helix transmembrane proteins"/>
    <property type="match status" value="1"/>
</dbReference>
<sequence length="797" mass="90686">MSLWLYIFVVAAVTNVLSKEFCEKNIYPTSFSTKLLNDTISKIDVLAIWSPTMATESFVVQGVCYSLTGQPLQGKCIAKNLPVGMELVDCLNIPMNGCKEETFVHFYVKKNNRLVKHTNKWPSTALNELARPSDVCLLSNGASLTRKCSYNSHKYEAEWQRLDDKIKCLNVTNQNIITADLNVLLKEVEHENKSSAIDNVHQLTNLLSRPNTQRIASDLDISTNILEILTLSHRTPTMASKLAEVTNIIMQSSQNAVLNSRVTNTPNKLLRTVETYFDDMTAVFQPNTSDCSDLPDGVKYFIENSTSIFYIYPICSNVSGIGVYRPSSEPGIRYDNHTNTHFKYLYLNESLEEITMSPHLIVAVHVPELVWQGLQMETAKEKRKFLAMRISLYKNRNFFIGQDNRIPDNVVLRIAIPGHKDEVPGIIPYIFYNPDVDQQQPMQCGSYNYDNWISSGGSYKRFDNIAVCEKRILGFGSLLRLKPTLVKATDVEILSIIIGYSQDIITIFGCILSLFGLLGIWLTALCCRQWRRESSNPLLLNICLVLTMIMAYFLFINLGDMRESLLKQDTIGYCMLEGAFLQYSILVLFLWMLIIAYLQYVRYIAVVHKKLSRMQCIKCILIAWGLPVVPTLLVIHFDPFAYMPLSENGLVSSDICYPSGRSFYFGIFIPISTVVVVNVAIFVFISCSLCFKKNPHLHNKQERKNFVVRLRLTILLFFLLGISWLFGILAHMQENQVLSLLFCLTSTLQGFVLFFFFVAYDKNIRKSWLVCACGKDYILEDDVSSPMNTLRSNNNCG</sequence>
<evidence type="ECO:0000259" key="7">
    <source>
        <dbReference type="PROSITE" id="PS50261"/>
    </source>
</evidence>
<organism evidence="8 9">
    <name type="scientific">Musca domestica</name>
    <name type="common">House fly</name>
    <dbReference type="NCBI Taxonomy" id="7370"/>
    <lineage>
        <taxon>Eukaryota</taxon>
        <taxon>Metazoa</taxon>
        <taxon>Ecdysozoa</taxon>
        <taxon>Arthropoda</taxon>
        <taxon>Hexapoda</taxon>
        <taxon>Insecta</taxon>
        <taxon>Pterygota</taxon>
        <taxon>Neoptera</taxon>
        <taxon>Endopterygota</taxon>
        <taxon>Diptera</taxon>
        <taxon>Brachycera</taxon>
        <taxon>Muscomorpha</taxon>
        <taxon>Muscoidea</taxon>
        <taxon>Muscidae</taxon>
        <taxon>Musca</taxon>
    </lineage>
</organism>
<feature type="transmembrane region" description="Helical" evidence="5">
    <location>
        <begin position="619"/>
        <end position="643"/>
    </location>
</feature>
<dbReference type="InterPro" id="IPR053066">
    <property type="entry name" value="ADGR_G7"/>
</dbReference>
<feature type="transmembrane region" description="Helical" evidence="5">
    <location>
        <begin position="738"/>
        <end position="760"/>
    </location>
</feature>